<feature type="transmembrane region" description="Helical" evidence="6">
    <location>
        <begin position="121"/>
        <end position="140"/>
    </location>
</feature>
<evidence type="ECO:0000256" key="1">
    <source>
        <dbReference type="ARBA" id="ARBA00004651"/>
    </source>
</evidence>
<feature type="domain" description="Major facilitator superfamily (MFS) profile" evidence="7">
    <location>
        <begin position="215"/>
        <end position="409"/>
    </location>
</feature>
<evidence type="ECO:0000259" key="7">
    <source>
        <dbReference type="PROSITE" id="PS50850"/>
    </source>
</evidence>
<feature type="transmembrane region" description="Helical" evidence="6">
    <location>
        <begin position="160"/>
        <end position="193"/>
    </location>
</feature>
<feature type="transmembrane region" description="Helical" evidence="6">
    <location>
        <begin position="94"/>
        <end position="114"/>
    </location>
</feature>
<reference evidence="8 9" key="1">
    <citation type="submission" date="2023-11" db="EMBL/GenBank/DDBJ databases">
        <title>Lentzea sokolovensis, sp. nov., Lentzea kristufkii, sp. nov., and Lentzea miocenensis, sp. nov., rare actinobacteria from Sokolov Coal Basin, Miocene lacustrine sediment, Czech Republic.</title>
        <authorList>
            <person name="Lara A."/>
            <person name="Kotroba L."/>
            <person name="Nouioui I."/>
            <person name="Neumann-Schaal M."/>
            <person name="Mast Y."/>
            <person name="Chronakova A."/>
        </authorList>
    </citation>
    <scope>NUCLEOTIDE SEQUENCE [LARGE SCALE GENOMIC DNA]</scope>
    <source>
        <strain evidence="8 9">BCCO 10_0061</strain>
    </source>
</reference>
<evidence type="ECO:0000313" key="9">
    <source>
        <dbReference type="Proteomes" id="UP001285352"/>
    </source>
</evidence>
<evidence type="ECO:0000256" key="5">
    <source>
        <dbReference type="ARBA" id="ARBA00023136"/>
    </source>
</evidence>
<proteinExistence type="predicted"/>
<feature type="transmembrane region" description="Helical" evidence="6">
    <location>
        <begin position="231"/>
        <end position="256"/>
    </location>
</feature>
<feature type="transmembrane region" description="Helical" evidence="6">
    <location>
        <begin position="316"/>
        <end position="339"/>
    </location>
</feature>
<feature type="transmembrane region" description="Helical" evidence="6">
    <location>
        <begin position="53"/>
        <end position="74"/>
    </location>
</feature>
<dbReference type="EMBL" id="JAXAVU010000013">
    <property type="protein sequence ID" value="MDX8146952.1"/>
    <property type="molecule type" value="Genomic_DNA"/>
</dbReference>
<reference evidence="8 9" key="2">
    <citation type="submission" date="2023-11" db="EMBL/GenBank/DDBJ databases">
        <authorList>
            <person name="Lara A.C."/>
            <person name="Chronakova A."/>
        </authorList>
    </citation>
    <scope>NUCLEOTIDE SEQUENCE [LARGE SCALE GENOMIC DNA]</scope>
    <source>
        <strain evidence="8 9">BCCO 10_0061</strain>
    </source>
</reference>
<keyword evidence="9" id="KW-1185">Reference proteome</keyword>
<evidence type="ECO:0000256" key="6">
    <source>
        <dbReference type="SAM" id="Phobius"/>
    </source>
</evidence>
<feature type="transmembrane region" description="Helical" evidence="6">
    <location>
        <begin position="291"/>
        <end position="310"/>
    </location>
</feature>
<comment type="caution">
    <text evidence="8">The sequence shown here is derived from an EMBL/GenBank/DDBJ whole genome shotgun (WGS) entry which is preliminary data.</text>
</comment>
<dbReference type="InterPro" id="IPR036259">
    <property type="entry name" value="MFS_trans_sf"/>
</dbReference>
<dbReference type="Proteomes" id="UP001285352">
    <property type="component" value="Unassembled WGS sequence"/>
</dbReference>
<feature type="transmembrane region" description="Helical" evidence="6">
    <location>
        <begin position="384"/>
        <end position="405"/>
    </location>
</feature>
<evidence type="ECO:0000256" key="2">
    <source>
        <dbReference type="ARBA" id="ARBA00022475"/>
    </source>
</evidence>
<dbReference type="Gene3D" id="1.20.1250.20">
    <property type="entry name" value="MFS general substrate transporter like domains"/>
    <property type="match status" value="2"/>
</dbReference>
<gene>
    <name evidence="8" type="ORF">SK854_32890</name>
</gene>
<dbReference type="CDD" id="cd06173">
    <property type="entry name" value="MFS_MefA_like"/>
    <property type="match status" value="1"/>
</dbReference>
<keyword evidence="4 6" id="KW-1133">Transmembrane helix</keyword>
<feature type="transmembrane region" description="Helical" evidence="6">
    <location>
        <begin position="20"/>
        <end position="46"/>
    </location>
</feature>
<dbReference type="PANTHER" id="PTHR23513:SF6">
    <property type="entry name" value="MAJOR FACILITATOR SUPERFAMILY ASSOCIATED DOMAIN-CONTAINING PROTEIN"/>
    <property type="match status" value="1"/>
</dbReference>
<feature type="transmembrane region" description="Helical" evidence="6">
    <location>
        <begin position="262"/>
        <end position="284"/>
    </location>
</feature>
<dbReference type="PROSITE" id="PS50850">
    <property type="entry name" value="MFS"/>
    <property type="match status" value="1"/>
</dbReference>
<dbReference type="PANTHER" id="PTHR23513">
    <property type="entry name" value="INTEGRAL MEMBRANE EFFLUX PROTEIN-RELATED"/>
    <property type="match status" value="1"/>
</dbReference>
<evidence type="ECO:0000256" key="3">
    <source>
        <dbReference type="ARBA" id="ARBA00022692"/>
    </source>
</evidence>
<keyword evidence="2" id="KW-1003">Cell membrane</keyword>
<dbReference type="InterPro" id="IPR011701">
    <property type="entry name" value="MFS"/>
</dbReference>
<accession>A0ABU4V593</accession>
<comment type="subcellular location">
    <subcellularLocation>
        <location evidence="1">Cell membrane</location>
        <topology evidence="1">Multi-pass membrane protein</topology>
    </subcellularLocation>
</comment>
<protein>
    <submittedName>
        <fullName evidence="8">MFS transporter</fullName>
    </submittedName>
</protein>
<feature type="transmembrane region" description="Helical" evidence="6">
    <location>
        <begin position="351"/>
        <end position="372"/>
    </location>
</feature>
<sequence>MTAVGQVGSYRGLTKNFWLYWSAVTTSATGTAISVVVTPLLAVITLGASPAEVAVLAGVGMVPPLLLQVVTGMWADSVTSRVQVLVVADVLRCLLTACIPALWLAGWLTFPLLVLVSAARAVVGVFHGAFSPAVIVQIVPADDLVSANGKLNGTRSATDVIGQGLGGVLASAFAPALAIIADSISFLVSAVLFSRIRVPDQPRPDSVQRRRSFSVRDVAGLAATLAGRPGLWVLVALAAAGGISETVFIIFCVRTLGLSPFAIGLLLAVGAIGGVIGGFTTGWLSQRLGRWTGLFGLVATVWALVPLTVAEPGITGVLATINFEFAGALGGTVALANVFGQLQAGAEGGTIARVMALAGNALQIAALLGVAAGGLLGELLGPRGAFIVAVVVLALAFLPIAVKVAKRTL</sequence>
<dbReference type="Pfam" id="PF07690">
    <property type="entry name" value="MFS_1"/>
    <property type="match status" value="1"/>
</dbReference>
<keyword evidence="5 6" id="KW-0472">Membrane</keyword>
<dbReference type="RefSeq" id="WP_319979024.1">
    <property type="nucleotide sequence ID" value="NZ_JAXAVU010000013.1"/>
</dbReference>
<dbReference type="InterPro" id="IPR020846">
    <property type="entry name" value="MFS_dom"/>
</dbReference>
<keyword evidence="3 6" id="KW-0812">Transmembrane</keyword>
<evidence type="ECO:0000256" key="4">
    <source>
        <dbReference type="ARBA" id="ARBA00022989"/>
    </source>
</evidence>
<organism evidence="8 9">
    <name type="scientific">Lentzea sokolovensis</name>
    <dbReference type="NCBI Taxonomy" id="3095429"/>
    <lineage>
        <taxon>Bacteria</taxon>
        <taxon>Bacillati</taxon>
        <taxon>Actinomycetota</taxon>
        <taxon>Actinomycetes</taxon>
        <taxon>Pseudonocardiales</taxon>
        <taxon>Pseudonocardiaceae</taxon>
        <taxon>Lentzea</taxon>
    </lineage>
</organism>
<evidence type="ECO:0000313" key="8">
    <source>
        <dbReference type="EMBL" id="MDX8146952.1"/>
    </source>
</evidence>
<name>A0ABU4V593_9PSEU</name>
<dbReference type="SUPFAM" id="SSF103473">
    <property type="entry name" value="MFS general substrate transporter"/>
    <property type="match status" value="1"/>
</dbReference>